<dbReference type="InterPro" id="IPR011990">
    <property type="entry name" value="TPR-like_helical_dom_sf"/>
</dbReference>
<name>A0AAU2A9Q8_9ACTN</name>
<proteinExistence type="predicted"/>
<feature type="compositionally biased region" description="Basic and acidic residues" evidence="3">
    <location>
        <begin position="1"/>
        <end position="15"/>
    </location>
</feature>
<protein>
    <submittedName>
        <fullName evidence="5">LuxR C-terminal-related transcriptional regulator</fullName>
    </submittedName>
</protein>
<feature type="domain" description="HTH luxR-type" evidence="4">
    <location>
        <begin position="928"/>
        <end position="993"/>
    </location>
</feature>
<keyword evidence="1" id="KW-0547">Nucleotide-binding</keyword>
<dbReference type="SUPFAM" id="SSF48452">
    <property type="entry name" value="TPR-like"/>
    <property type="match status" value="1"/>
</dbReference>
<dbReference type="GO" id="GO:0004016">
    <property type="term" value="F:adenylate cyclase activity"/>
    <property type="evidence" value="ECO:0007669"/>
    <property type="project" value="TreeGrafter"/>
</dbReference>
<dbReference type="AlphaFoldDB" id="A0AAU2A9Q8"/>
<organism evidence="5">
    <name type="scientific">Streptomyces sp. NBC_00093</name>
    <dbReference type="NCBI Taxonomy" id="2975649"/>
    <lineage>
        <taxon>Bacteria</taxon>
        <taxon>Bacillati</taxon>
        <taxon>Actinomycetota</taxon>
        <taxon>Actinomycetes</taxon>
        <taxon>Kitasatosporales</taxon>
        <taxon>Streptomycetaceae</taxon>
        <taxon>Streptomyces</taxon>
    </lineage>
</organism>
<dbReference type="GO" id="GO:0006355">
    <property type="term" value="P:regulation of DNA-templated transcription"/>
    <property type="evidence" value="ECO:0007669"/>
    <property type="project" value="InterPro"/>
</dbReference>
<dbReference type="GO" id="GO:0003677">
    <property type="term" value="F:DNA binding"/>
    <property type="evidence" value="ECO:0007669"/>
    <property type="project" value="InterPro"/>
</dbReference>
<reference evidence="5" key="1">
    <citation type="submission" date="2022-10" db="EMBL/GenBank/DDBJ databases">
        <title>The complete genomes of actinobacterial strains from the NBC collection.</title>
        <authorList>
            <person name="Joergensen T.S."/>
            <person name="Alvarez Arevalo M."/>
            <person name="Sterndorff E.B."/>
            <person name="Faurdal D."/>
            <person name="Vuksanovic O."/>
            <person name="Mourched A.-S."/>
            <person name="Charusanti P."/>
            <person name="Shaw S."/>
            <person name="Blin K."/>
            <person name="Weber T."/>
        </authorList>
    </citation>
    <scope>NUCLEOTIDE SEQUENCE</scope>
    <source>
        <strain evidence="5">NBC_00093</strain>
    </source>
</reference>
<gene>
    <name evidence="5" type="ORF">OHA22_38995</name>
</gene>
<evidence type="ECO:0000259" key="4">
    <source>
        <dbReference type="PROSITE" id="PS50043"/>
    </source>
</evidence>
<dbReference type="EMBL" id="CP108222">
    <property type="protein sequence ID" value="WTT21096.1"/>
    <property type="molecule type" value="Genomic_DNA"/>
</dbReference>
<dbReference type="Gene3D" id="1.10.10.10">
    <property type="entry name" value="Winged helix-like DNA-binding domain superfamily/Winged helix DNA-binding domain"/>
    <property type="match status" value="1"/>
</dbReference>
<dbReference type="InterPro" id="IPR036388">
    <property type="entry name" value="WH-like_DNA-bd_sf"/>
</dbReference>
<evidence type="ECO:0000256" key="2">
    <source>
        <dbReference type="ARBA" id="ARBA00022840"/>
    </source>
</evidence>
<dbReference type="Pfam" id="PF13191">
    <property type="entry name" value="AAA_16"/>
    <property type="match status" value="1"/>
</dbReference>
<dbReference type="PRINTS" id="PR00038">
    <property type="entry name" value="HTHLUXR"/>
</dbReference>
<dbReference type="PROSITE" id="PS50043">
    <property type="entry name" value="HTH_LUXR_2"/>
    <property type="match status" value="1"/>
</dbReference>
<dbReference type="PANTHER" id="PTHR16305:SF35">
    <property type="entry name" value="TRANSCRIPTIONAL ACTIVATOR DOMAIN"/>
    <property type="match status" value="1"/>
</dbReference>
<dbReference type="SUPFAM" id="SSF52540">
    <property type="entry name" value="P-loop containing nucleoside triphosphate hydrolases"/>
    <property type="match status" value="1"/>
</dbReference>
<accession>A0AAU2A9Q8</accession>
<feature type="region of interest" description="Disordered" evidence="3">
    <location>
        <begin position="1"/>
        <end position="35"/>
    </location>
</feature>
<dbReference type="CDD" id="cd06170">
    <property type="entry name" value="LuxR_C_like"/>
    <property type="match status" value="1"/>
</dbReference>
<dbReference type="InterPro" id="IPR016032">
    <property type="entry name" value="Sig_transdc_resp-reg_C-effctor"/>
</dbReference>
<dbReference type="GO" id="GO:0005524">
    <property type="term" value="F:ATP binding"/>
    <property type="evidence" value="ECO:0007669"/>
    <property type="project" value="UniProtKB-KW"/>
</dbReference>
<dbReference type="Pfam" id="PF00196">
    <property type="entry name" value="GerE"/>
    <property type="match status" value="1"/>
</dbReference>
<dbReference type="InterPro" id="IPR027417">
    <property type="entry name" value="P-loop_NTPase"/>
</dbReference>
<dbReference type="InterPro" id="IPR000792">
    <property type="entry name" value="Tscrpt_reg_LuxR_C"/>
</dbReference>
<evidence type="ECO:0000256" key="1">
    <source>
        <dbReference type="ARBA" id="ARBA00022741"/>
    </source>
</evidence>
<keyword evidence="2" id="KW-0067">ATP-binding</keyword>
<evidence type="ECO:0000256" key="3">
    <source>
        <dbReference type="SAM" id="MobiDB-lite"/>
    </source>
</evidence>
<dbReference type="InterPro" id="IPR041664">
    <property type="entry name" value="AAA_16"/>
</dbReference>
<sequence length="1006" mass="107852">MARRSSRDDPRHAGRDGPPGEPQPRRTPSYAPRPAPEFVGREAELLAVCEALGNGPALVVVEGEAGIGKTRLVREAVARAVGREAVIATCPPLPEPFTLGAVVDGIRRRVPSPPAGVELSPLAGALRPLFPDWADRLPPPLDVLDDPHETRHRILSALTELLGRLDIGVLVVEDAHWADTATLEWLLTLTAAGRPGLSIVVSFRPDEVPNGSLLTRLTSRVPSDVTLVRLALGPLDLADTRELVASMFDTSTVSAEFVSFLHRHTDGIPLAVEECVLLLRDRKDIVHRDGTWIRRVLTELQVPATLRDSVLERVERLDAPARRVLEAAAVLDAPTEEPLLSTVADLAPEAGRAGLAAALGSGLLREETPGAYAYRHALDCLAVRGAIPAPDRRRLHGRAAANLRGLRPEPVARLSWHCREAGDIAGWCRYGEASADVALESGDDRAAVVTLLGLLTSADLATADRSRLARKMGGAAVFGARDVSDLSRAVLDAVRKVLSYEDLPRQERGETKLLLGRLLRDAGQESAAFDEIEDGVAHLGDRPELAATAMSVLAMPLVPEWPAARHRGWLARATELLPRIESPSDRLRVMTNRASALLLLGDEEGWRAADELQRAAVDAPPAERGLLARFLFNAGQTAVVRGDYEGARSRLTAATELAESIRNRRLVSMVRVPFAYLDWCTGEWTGLDGTVAALAADRDVNPYGSRLARQIQAVLALAQGGGAAARGGLRKVVDELAEGGLCEPEAGLSAAALARSYLADGDWAEALEVTGRILELIERKDVWLWATDILPAHLDALTGAGRVDRADELLRRYADGTEGRNAPAAVAALSSGRAILAEAHGEPAPAAEAFATAASAWAELPRPYDELLALERRGRCLLRHGDTGQALAQLTTVQERLWTLGARTDADRVAQLLREHGVEVARAWRRGPRGYGPRLSPRERQVVALVAQGMTNREAAQALFVSPKTVATQLSAAMRKLGVSSRAAVVRAAVEAGVLPLESEGSAPHG</sequence>
<dbReference type="GO" id="GO:0005737">
    <property type="term" value="C:cytoplasm"/>
    <property type="evidence" value="ECO:0007669"/>
    <property type="project" value="TreeGrafter"/>
</dbReference>
<evidence type="ECO:0000313" key="5">
    <source>
        <dbReference type="EMBL" id="WTT21096.1"/>
    </source>
</evidence>
<dbReference type="Gene3D" id="1.25.40.10">
    <property type="entry name" value="Tetratricopeptide repeat domain"/>
    <property type="match status" value="1"/>
</dbReference>
<dbReference type="SMART" id="SM00421">
    <property type="entry name" value="HTH_LUXR"/>
    <property type="match status" value="1"/>
</dbReference>
<dbReference type="PANTHER" id="PTHR16305">
    <property type="entry name" value="TESTICULAR SOLUBLE ADENYLYL CYCLASE"/>
    <property type="match status" value="1"/>
</dbReference>
<dbReference type="Gene3D" id="3.40.50.300">
    <property type="entry name" value="P-loop containing nucleotide triphosphate hydrolases"/>
    <property type="match status" value="1"/>
</dbReference>
<dbReference type="SUPFAM" id="SSF46894">
    <property type="entry name" value="C-terminal effector domain of the bipartite response regulators"/>
    <property type="match status" value="1"/>
</dbReference>